<feature type="binding site" evidence="10">
    <location>
        <position position="160"/>
    </location>
    <ligand>
        <name>UDP-N-acetyl-alpha-D-glucosamine</name>
        <dbReference type="ChEBI" id="CHEBI:57705"/>
    </ligand>
</feature>
<comment type="caution">
    <text evidence="10">Lacks conserved residue(s) required for the propagation of feature annotation.</text>
</comment>
<evidence type="ECO:0000256" key="10">
    <source>
        <dbReference type="HAMAP-Rule" id="MF_00033"/>
    </source>
</evidence>
<dbReference type="PANTHER" id="PTHR21015:SF22">
    <property type="entry name" value="GLYCOSYLTRANSFERASE"/>
    <property type="match status" value="1"/>
</dbReference>
<dbReference type="AlphaFoldDB" id="A0A4Q7YZ97"/>
<keyword evidence="3 10" id="KW-0328">Glycosyltransferase</keyword>
<protein>
    <recommendedName>
        <fullName evidence="10">UDP-N-acetylglucosamine--N-acetylmuramyl-(pentapeptide) pyrophosphoryl-undecaprenol N-acetylglucosamine transferase</fullName>
        <ecNumber evidence="10">2.4.1.227</ecNumber>
    </recommendedName>
    <alternativeName>
        <fullName evidence="10">Undecaprenyl-PP-MurNAc-pentapeptide-UDPGlcNAc GlcNAc transferase</fullName>
    </alternativeName>
</protein>
<dbReference type="GO" id="GO:0005886">
    <property type="term" value="C:plasma membrane"/>
    <property type="evidence" value="ECO:0007669"/>
    <property type="project" value="UniProtKB-SubCell"/>
</dbReference>
<dbReference type="GO" id="GO:0051301">
    <property type="term" value="P:cell division"/>
    <property type="evidence" value="ECO:0007669"/>
    <property type="project" value="UniProtKB-KW"/>
</dbReference>
<evidence type="ECO:0000256" key="9">
    <source>
        <dbReference type="ARBA" id="ARBA00023316"/>
    </source>
</evidence>
<keyword evidence="2 10" id="KW-0132">Cell division</keyword>
<evidence type="ECO:0000259" key="12">
    <source>
        <dbReference type="Pfam" id="PF04101"/>
    </source>
</evidence>
<comment type="catalytic activity">
    <reaction evidence="10">
        <text>di-trans,octa-cis-undecaprenyl diphospho-N-acetyl-alpha-D-muramoyl-L-alanyl-D-glutamyl-meso-2,6-diaminopimeloyl-D-alanyl-D-alanine + UDP-N-acetyl-alpha-D-glucosamine = di-trans,octa-cis-undecaprenyl diphospho-[N-acetyl-alpha-D-glucosaminyl-(1-&gt;4)]-N-acetyl-alpha-D-muramoyl-L-alanyl-D-glutamyl-meso-2,6-diaminopimeloyl-D-alanyl-D-alanine + UDP + H(+)</text>
        <dbReference type="Rhea" id="RHEA:31227"/>
        <dbReference type="ChEBI" id="CHEBI:15378"/>
        <dbReference type="ChEBI" id="CHEBI:57705"/>
        <dbReference type="ChEBI" id="CHEBI:58223"/>
        <dbReference type="ChEBI" id="CHEBI:61387"/>
        <dbReference type="ChEBI" id="CHEBI:61388"/>
        <dbReference type="EC" id="2.4.1.227"/>
    </reaction>
</comment>
<accession>A0A4Q7YZ97</accession>
<evidence type="ECO:0000313" key="13">
    <source>
        <dbReference type="EMBL" id="RZU42824.1"/>
    </source>
</evidence>
<dbReference type="UniPathway" id="UPA00219"/>
<dbReference type="HAMAP" id="MF_00033">
    <property type="entry name" value="MurG"/>
    <property type="match status" value="1"/>
</dbReference>
<dbReference type="GO" id="GO:0051991">
    <property type="term" value="F:UDP-N-acetyl-D-glucosamine:N-acetylmuramoyl-L-alanyl-D-glutamyl-meso-2,6-diaminopimelyl-D-alanyl-D-alanine-diphosphoundecaprenol 4-beta-N-acetylglucosaminlytransferase activity"/>
    <property type="evidence" value="ECO:0007669"/>
    <property type="project" value="RHEA"/>
</dbReference>
<feature type="domain" description="Glycosyl transferase family 28 C-terminal" evidence="12">
    <location>
        <begin position="177"/>
        <end position="335"/>
    </location>
</feature>
<comment type="similarity">
    <text evidence="10">Belongs to the glycosyltransferase 28 family. MurG subfamily.</text>
</comment>
<keyword evidence="8 10" id="KW-0131">Cell cycle</keyword>
<dbReference type="Pfam" id="PF03033">
    <property type="entry name" value="Glyco_transf_28"/>
    <property type="match status" value="1"/>
</dbReference>
<dbReference type="InterPro" id="IPR004276">
    <property type="entry name" value="GlycoTrans_28_N"/>
</dbReference>
<evidence type="ECO:0000256" key="3">
    <source>
        <dbReference type="ARBA" id="ARBA00022676"/>
    </source>
</evidence>
<dbReference type="GO" id="GO:0071555">
    <property type="term" value="P:cell wall organization"/>
    <property type="evidence" value="ECO:0007669"/>
    <property type="project" value="UniProtKB-KW"/>
</dbReference>
<keyword evidence="7 10" id="KW-0472">Membrane</keyword>
<dbReference type="InterPro" id="IPR006009">
    <property type="entry name" value="GlcNAc_MurG"/>
</dbReference>
<comment type="pathway">
    <text evidence="10">Cell wall biogenesis; peptidoglycan biosynthesis.</text>
</comment>
<dbReference type="InterPro" id="IPR007235">
    <property type="entry name" value="Glyco_trans_28_C"/>
</dbReference>
<dbReference type="EC" id="2.4.1.227" evidence="10"/>
<evidence type="ECO:0000256" key="4">
    <source>
        <dbReference type="ARBA" id="ARBA00022679"/>
    </source>
</evidence>
<evidence type="ECO:0000256" key="1">
    <source>
        <dbReference type="ARBA" id="ARBA00022475"/>
    </source>
</evidence>
<dbReference type="GO" id="GO:0005975">
    <property type="term" value="P:carbohydrate metabolic process"/>
    <property type="evidence" value="ECO:0007669"/>
    <property type="project" value="InterPro"/>
</dbReference>
<evidence type="ECO:0000256" key="2">
    <source>
        <dbReference type="ARBA" id="ARBA00022618"/>
    </source>
</evidence>
<keyword evidence="9 10" id="KW-0961">Cell wall biogenesis/degradation</keyword>
<keyword evidence="4 10" id="KW-0808">Transferase</keyword>
<dbReference type="GO" id="GO:0050511">
    <property type="term" value="F:undecaprenyldiphospho-muramoylpentapeptide beta-N-acetylglucosaminyltransferase activity"/>
    <property type="evidence" value="ECO:0007669"/>
    <property type="project" value="UniProtKB-UniRule"/>
</dbReference>
<feature type="binding site" evidence="10">
    <location>
        <begin position="8"/>
        <end position="10"/>
    </location>
    <ligand>
        <name>UDP-N-acetyl-alpha-D-glucosamine</name>
        <dbReference type="ChEBI" id="CHEBI:57705"/>
    </ligand>
</feature>
<name>A0A4Q7YZ97_9BACT</name>
<evidence type="ECO:0000256" key="8">
    <source>
        <dbReference type="ARBA" id="ARBA00023306"/>
    </source>
</evidence>
<keyword evidence="1 10" id="KW-1003">Cell membrane</keyword>
<evidence type="ECO:0000256" key="7">
    <source>
        <dbReference type="ARBA" id="ARBA00023136"/>
    </source>
</evidence>
<dbReference type="Proteomes" id="UP000292958">
    <property type="component" value="Unassembled WGS sequence"/>
</dbReference>
<dbReference type="RefSeq" id="WP_341273316.1">
    <property type="nucleotide sequence ID" value="NZ_SHKW01000001.1"/>
</dbReference>
<keyword evidence="14" id="KW-1185">Reference proteome</keyword>
<sequence length="354" mass="37270">MLIAGGGTGGHVVPALAIARELRDTHGAEVRFVGTARGLETRLVPEAGFPLELIKVGQLKNVSLATRARTIFDLPLGVLRCVELLRSFRPNVVVGVGGYASGPAMMAAILLRVPTLAFEPNAVPGLANRLVGKHVNAAAVNLEETTKYFRNARVTGTPVRPEFFAIAPKIAGQPKRLLVFGASQGARVLNETMPKIMGRLLKKFPELTVVHQTGARHGQTTSAAYVHAGIGFERLTVTPYLDDMAAEFAAADLILCRGGASSVAEVAAAGRAAVLIPFPQAADDHQRKNAEAFVAAGAAELIVEAELTEERLLGVLSGLLADDRRRIEMGQRARALAHPGAVREIAGIAAGLAS</sequence>
<comment type="function">
    <text evidence="10">Cell wall formation. Catalyzes the transfer of a GlcNAc subunit on undecaprenyl-pyrophosphoryl-MurNAc-pentapeptide (lipid intermediate I) to form undecaprenyl-pyrophosphoryl-MurNAc-(pentapeptide)GlcNAc (lipid intermediate II).</text>
</comment>
<feature type="binding site" evidence="10">
    <location>
        <position position="286"/>
    </location>
    <ligand>
        <name>UDP-N-acetyl-alpha-D-glucosamine</name>
        <dbReference type="ChEBI" id="CHEBI:57705"/>
    </ligand>
</feature>
<dbReference type="CDD" id="cd03785">
    <property type="entry name" value="GT28_MurG"/>
    <property type="match status" value="1"/>
</dbReference>
<evidence type="ECO:0000256" key="5">
    <source>
        <dbReference type="ARBA" id="ARBA00022960"/>
    </source>
</evidence>
<evidence type="ECO:0000256" key="6">
    <source>
        <dbReference type="ARBA" id="ARBA00022984"/>
    </source>
</evidence>
<keyword evidence="5 10" id="KW-0133">Cell shape</keyword>
<dbReference type="Pfam" id="PF04101">
    <property type="entry name" value="Glyco_tran_28_C"/>
    <property type="match status" value="1"/>
</dbReference>
<evidence type="ECO:0000313" key="14">
    <source>
        <dbReference type="Proteomes" id="UP000292958"/>
    </source>
</evidence>
<feature type="binding site" evidence="10">
    <location>
        <position position="121"/>
    </location>
    <ligand>
        <name>UDP-N-acetyl-alpha-D-glucosamine</name>
        <dbReference type="ChEBI" id="CHEBI:57705"/>
    </ligand>
</feature>
<gene>
    <name evidence="10" type="primary">murG</name>
    <name evidence="13" type="ORF">BDD14_4420</name>
</gene>
<keyword evidence="6 10" id="KW-0573">Peptidoglycan synthesis</keyword>
<comment type="caution">
    <text evidence="13">The sequence shown here is derived from an EMBL/GenBank/DDBJ whole genome shotgun (WGS) entry which is preliminary data.</text>
</comment>
<feature type="domain" description="Glycosyltransferase family 28 N-terminal" evidence="11">
    <location>
        <begin position="2"/>
        <end position="139"/>
    </location>
</feature>
<comment type="subcellular location">
    <subcellularLocation>
        <location evidence="10">Cell membrane</location>
        <topology evidence="10">Peripheral membrane protein</topology>
        <orientation evidence="10">Cytoplasmic side</orientation>
    </subcellularLocation>
</comment>
<dbReference type="Gene3D" id="3.40.50.2000">
    <property type="entry name" value="Glycogen Phosphorylase B"/>
    <property type="match status" value="2"/>
</dbReference>
<feature type="binding site" evidence="10">
    <location>
        <position position="183"/>
    </location>
    <ligand>
        <name>UDP-N-acetyl-alpha-D-glucosamine</name>
        <dbReference type="ChEBI" id="CHEBI:57705"/>
    </ligand>
</feature>
<dbReference type="SUPFAM" id="SSF53756">
    <property type="entry name" value="UDP-Glycosyltransferase/glycogen phosphorylase"/>
    <property type="match status" value="1"/>
</dbReference>
<dbReference type="GO" id="GO:0008360">
    <property type="term" value="P:regulation of cell shape"/>
    <property type="evidence" value="ECO:0007669"/>
    <property type="project" value="UniProtKB-KW"/>
</dbReference>
<dbReference type="NCBIfam" id="TIGR01133">
    <property type="entry name" value="murG"/>
    <property type="match status" value="1"/>
</dbReference>
<organism evidence="13 14">
    <name type="scientific">Edaphobacter modestus</name>
    <dbReference type="NCBI Taxonomy" id="388466"/>
    <lineage>
        <taxon>Bacteria</taxon>
        <taxon>Pseudomonadati</taxon>
        <taxon>Acidobacteriota</taxon>
        <taxon>Terriglobia</taxon>
        <taxon>Terriglobales</taxon>
        <taxon>Acidobacteriaceae</taxon>
        <taxon>Edaphobacter</taxon>
    </lineage>
</organism>
<evidence type="ECO:0000259" key="11">
    <source>
        <dbReference type="Pfam" id="PF03033"/>
    </source>
</evidence>
<dbReference type="GO" id="GO:0009252">
    <property type="term" value="P:peptidoglycan biosynthetic process"/>
    <property type="evidence" value="ECO:0007669"/>
    <property type="project" value="UniProtKB-UniRule"/>
</dbReference>
<proteinExistence type="inferred from homology"/>
<dbReference type="EMBL" id="SHKW01000001">
    <property type="protein sequence ID" value="RZU42824.1"/>
    <property type="molecule type" value="Genomic_DNA"/>
</dbReference>
<reference evidence="13 14" key="1">
    <citation type="submission" date="2019-02" db="EMBL/GenBank/DDBJ databases">
        <title>Genomic Encyclopedia of Archaeal and Bacterial Type Strains, Phase II (KMG-II): from individual species to whole genera.</title>
        <authorList>
            <person name="Goeker M."/>
        </authorList>
    </citation>
    <scope>NUCLEOTIDE SEQUENCE [LARGE SCALE GENOMIC DNA]</scope>
    <source>
        <strain evidence="13 14">DSM 18101</strain>
    </source>
</reference>
<dbReference type="PANTHER" id="PTHR21015">
    <property type="entry name" value="UDP-N-ACETYLGLUCOSAMINE--N-ACETYLMURAMYL-(PENTAPEPTIDE) PYROPHOSPHORYL-UNDECAPRENOL N-ACETYLGLUCOSAMINE TRANSFERASE 1"/>
    <property type="match status" value="1"/>
</dbReference>